<dbReference type="Proteomes" id="UP000268033">
    <property type="component" value="Unassembled WGS sequence"/>
</dbReference>
<dbReference type="GO" id="GO:0003677">
    <property type="term" value="F:DNA binding"/>
    <property type="evidence" value="ECO:0007669"/>
    <property type="project" value="InterPro"/>
</dbReference>
<evidence type="ECO:0000313" key="2">
    <source>
        <dbReference type="EMBL" id="ROQ27587.1"/>
    </source>
</evidence>
<keyword evidence="3" id="KW-1185">Reference proteome</keyword>
<dbReference type="EMBL" id="RJUL01000004">
    <property type="protein sequence ID" value="ROQ27587.1"/>
    <property type="molecule type" value="Genomic_DNA"/>
</dbReference>
<organism evidence="2 3">
    <name type="scientific">Gallaecimonas pentaromativorans</name>
    <dbReference type="NCBI Taxonomy" id="584787"/>
    <lineage>
        <taxon>Bacteria</taxon>
        <taxon>Pseudomonadati</taxon>
        <taxon>Pseudomonadota</taxon>
        <taxon>Gammaproteobacteria</taxon>
        <taxon>Enterobacterales</taxon>
        <taxon>Gallaecimonadaceae</taxon>
        <taxon>Gallaecimonas</taxon>
    </lineage>
</organism>
<protein>
    <recommendedName>
        <fullName evidence="1">HTH cro/C1-type domain-containing protein</fullName>
    </recommendedName>
</protein>
<dbReference type="InterPro" id="IPR001387">
    <property type="entry name" value="Cro/C1-type_HTH"/>
</dbReference>
<dbReference type="CDD" id="cd00093">
    <property type="entry name" value="HTH_XRE"/>
    <property type="match status" value="1"/>
</dbReference>
<dbReference type="RefSeq" id="WP_123421398.1">
    <property type="nucleotide sequence ID" value="NZ_RJUL01000004.1"/>
</dbReference>
<dbReference type="SUPFAM" id="SSF47413">
    <property type="entry name" value="lambda repressor-like DNA-binding domains"/>
    <property type="match status" value="1"/>
</dbReference>
<evidence type="ECO:0000313" key="3">
    <source>
        <dbReference type="Proteomes" id="UP000268033"/>
    </source>
</evidence>
<proteinExistence type="predicted"/>
<feature type="domain" description="HTH cro/C1-type" evidence="1">
    <location>
        <begin position="6"/>
        <end position="62"/>
    </location>
</feature>
<sequence>MYLEALLKRYREENGLKSQLEAAEKLGISPSLLSSAKVGQKPLADHWIVEIAEGAGVPAGEAVARYHEEREESPKVKNVWAELAKRAAAMAPKTAGTAAALMIGLHCKSLILLQNWIFW</sequence>
<dbReference type="Gene3D" id="1.10.260.40">
    <property type="entry name" value="lambda repressor-like DNA-binding domains"/>
    <property type="match status" value="1"/>
</dbReference>
<accession>A0A3N1PKV7</accession>
<evidence type="ECO:0000259" key="1">
    <source>
        <dbReference type="SMART" id="SM00530"/>
    </source>
</evidence>
<comment type="caution">
    <text evidence="2">The sequence shown here is derived from an EMBL/GenBank/DDBJ whole genome shotgun (WGS) entry which is preliminary data.</text>
</comment>
<dbReference type="SMART" id="SM00530">
    <property type="entry name" value="HTH_XRE"/>
    <property type="match status" value="1"/>
</dbReference>
<dbReference type="InterPro" id="IPR010982">
    <property type="entry name" value="Lambda_DNA-bd_dom_sf"/>
</dbReference>
<dbReference type="AlphaFoldDB" id="A0A3N1PKV7"/>
<reference evidence="2 3" key="1">
    <citation type="submission" date="2018-11" db="EMBL/GenBank/DDBJ databases">
        <title>Genomic Encyclopedia of Type Strains, Phase IV (KMG-IV): sequencing the most valuable type-strain genomes for metagenomic binning, comparative biology and taxonomic classification.</title>
        <authorList>
            <person name="Goeker M."/>
        </authorList>
    </citation>
    <scope>NUCLEOTIDE SEQUENCE [LARGE SCALE GENOMIC DNA]</scope>
    <source>
        <strain evidence="2 3">DSM 21945</strain>
    </source>
</reference>
<name>A0A3N1PKV7_9GAMM</name>
<gene>
    <name evidence="2" type="ORF">EDC28_104238</name>
</gene>